<protein>
    <submittedName>
        <fullName evidence="6">LysR family transcriptional regulator</fullName>
    </submittedName>
</protein>
<dbReference type="SUPFAM" id="SSF53850">
    <property type="entry name" value="Periplasmic binding protein-like II"/>
    <property type="match status" value="1"/>
</dbReference>
<dbReference type="SUPFAM" id="SSF46785">
    <property type="entry name" value="Winged helix' DNA-binding domain"/>
    <property type="match status" value="1"/>
</dbReference>
<accession>A0A7L9WNL8</accession>
<keyword evidence="4" id="KW-0804">Transcription</keyword>
<dbReference type="Gene3D" id="3.40.190.290">
    <property type="match status" value="1"/>
</dbReference>
<dbReference type="GO" id="GO:0003700">
    <property type="term" value="F:DNA-binding transcription factor activity"/>
    <property type="evidence" value="ECO:0007669"/>
    <property type="project" value="InterPro"/>
</dbReference>
<reference evidence="6 7" key="1">
    <citation type="submission" date="2019-10" db="EMBL/GenBank/DDBJ databases">
        <title>Pseudopuniceibacterium sp. HQ09 islated from Antarctica.</title>
        <authorList>
            <person name="Liao L."/>
            <person name="Su S."/>
            <person name="Chen B."/>
            <person name="Yu Y."/>
        </authorList>
    </citation>
    <scope>NUCLEOTIDE SEQUENCE [LARGE SCALE GENOMIC DNA]</scope>
    <source>
        <strain evidence="6 7">HQ09</strain>
    </source>
</reference>
<dbReference type="GO" id="GO:0043565">
    <property type="term" value="F:sequence-specific DNA binding"/>
    <property type="evidence" value="ECO:0007669"/>
    <property type="project" value="TreeGrafter"/>
</dbReference>
<dbReference type="GO" id="GO:0010628">
    <property type="term" value="P:positive regulation of gene expression"/>
    <property type="evidence" value="ECO:0007669"/>
    <property type="project" value="TreeGrafter"/>
</dbReference>
<dbReference type="Gene3D" id="1.10.10.10">
    <property type="entry name" value="Winged helix-like DNA-binding domain superfamily/Winged helix DNA-binding domain"/>
    <property type="match status" value="1"/>
</dbReference>
<dbReference type="Proteomes" id="UP000594118">
    <property type="component" value="Chromosome"/>
</dbReference>
<keyword evidence="3" id="KW-0238">DNA-binding</keyword>
<dbReference type="RefSeq" id="WP_193079909.1">
    <property type="nucleotide sequence ID" value="NZ_CP045201.1"/>
</dbReference>
<dbReference type="Pfam" id="PF03466">
    <property type="entry name" value="LysR_substrate"/>
    <property type="match status" value="1"/>
</dbReference>
<keyword evidence="7" id="KW-1185">Reference proteome</keyword>
<dbReference type="InterPro" id="IPR005119">
    <property type="entry name" value="LysR_subst-bd"/>
</dbReference>
<dbReference type="PANTHER" id="PTHR30427:SF1">
    <property type="entry name" value="TRANSCRIPTIONAL ACTIVATOR PROTEIN LYSR"/>
    <property type="match status" value="1"/>
</dbReference>
<feature type="domain" description="HTH lysR-type" evidence="5">
    <location>
        <begin position="1"/>
        <end position="59"/>
    </location>
</feature>
<evidence type="ECO:0000256" key="1">
    <source>
        <dbReference type="ARBA" id="ARBA00009437"/>
    </source>
</evidence>
<dbReference type="InterPro" id="IPR036388">
    <property type="entry name" value="WH-like_DNA-bd_sf"/>
</dbReference>
<dbReference type="InterPro" id="IPR036390">
    <property type="entry name" value="WH_DNA-bd_sf"/>
</dbReference>
<evidence type="ECO:0000256" key="4">
    <source>
        <dbReference type="ARBA" id="ARBA00023163"/>
    </source>
</evidence>
<dbReference type="AlphaFoldDB" id="A0A7L9WNL8"/>
<evidence type="ECO:0000259" key="5">
    <source>
        <dbReference type="PROSITE" id="PS50931"/>
    </source>
</evidence>
<gene>
    <name evidence="6" type="ORF">F3W81_14860</name>
</gene>
<proteinExistence type="inferred from homology"/>
<name>A0A7L9WNL8_9RHOB</name>
<evidence type="ECO:0000313" key="6">
    <source>
        <dbReference type="EMBL" id="QOL81995.1"/>
    </source>
</evidence>
<dbReference type="PROSITE" id="PS50931">
    <property type="entry name" value="HTH_LYSR"/>
    <property type="match status" value="1"/>
</dbReference>
<keyword evidence="2" id="KW-0805">Transcription regulation</keyword>
<organism evidence="6 7">
    <name type="scientific">Pseudooceanicola spongiae</name>
    <dbReference type="NCBI Taxonomy" id="2613965"/>
    <lineage>
        <taxon>Bacteria</taxon>
        <taxon>Pseudomonadati</taxon>
        <taxon>Pseudomonadota</taxon>
        <taxon>Alphaproteobacteria</taxon>
        <taxon>Rhodobacterales</taxon>
        <taxon>Paracoccaceae</taxon>
        <taxon>Pseudooceanicola</taxon>
    </lineage>
</organism>
<dbReference type="EMBL" id="CP045201">
    <property type="protein sequence ID" value="QOL81995.1"/>
    <property type="molecule type" value="Genomic_DNA"/>
</dbReference>
<evidence type="ECO:0000313" key="7">
    <source>
        <dbReference type="Proteomes" id="UP000594118"/>
    </source>
</evidence>
<dbReference type="Pfam" id="PF00126">
    <property type="entry name" value="HTH_1"/>
    <property type="match status" value="1"/>
</dbReference>
<dbReference type="KEGG" id="pshq:F3W81_14860"/>
<dbReference type="InterPro" id="IPR000847">
    <property type="entry name" value="LysR_HTH_N"/>
</dbReference>
<dbReference type="PANTHER" id="PTHR30427">
    <property type="entry name" value="TRANSCRIPTIONAL ACTIVATOR PROTEIN LYSR"/>
    <property type="match status" value="1"/>
</dbReference>
<comment type="similarity">
    <text evidence="1">Belongs to the LysR transcriptional regulatory family.</text>
</comment>
<evidence type="ECO:0000256" key="2">
    <source>
        <dbReference type="ARBA" id="ARBA00023015"/>
    </source>
</evidence>
<evidence type="ECO:0000256" key="3">
    <source>
        <dbReference type="ARBA" id="ARBA00023125"/>
    </source>
</evidence>
<sequence>MYKVRELQAFDAYMRLGSVKLAADEIAAGQPMVSRMLQSLEGNIGFTLFVRKRNKLVPTSEAFRFHQMVSQHLSGLRMLEQEAIAIANGQVGHLTIAAQPIFCDTFLLDALSQFRETNPDVSVKIIDVGMAEMLHMISARSCDMAFGITLNPEAFGGATLPLAHCEARCILPKGHPLGEAGDIPLPRLRRERFVDLAEGSPLRHRIDNMMETINVQRDIVTELRTLHGVVKLVERGLGVAIVDPVALQLVDATKATAHRLIPPITWEIAQFTPQDRPLSGIGEAFSDVVSREIDKLKARGLVS</sequence>